<feature type="repeat" description="WD" evidence="1">
    <location>
        <begin position="70"/>
        <end position="96"/>
    </location>
</feature>
<protein>
    <submittedName>
        <fullName evidence="3">Uncharacterized protein</fullName>
    </submittedName>
</protein>
<dbReference type="Gene3D" id="2.130.10.10">
    <property type="entry name" value="YVTN repeat-like/Quinoprotein amine dehydrogenase"/>
    <property type="match status" value="1"/>
</dbReference>
<evidence type="ECO:0000256" key="1">
    <source>
        <dbReference type="PROSITE-ProRule" id="PRU00221"/>
    </source>
</evidence>
<sequence length="963" mass="104185">METPVCIYADSSGKNGSSDKTSPMRAPGREGGHLREKLEMLTSAEPSGSHPKTEARCPIPLRRFTPSGRVTSVDLTPDGAYVIAGCSDGTLRLYSMLHPSWGSEGLLLGQIHAKGLITNLIFHVEVADDGRFAFAGVLRGSVEMFAYDLTRLPRGHFGEGLDTGGDDNEDVNLSKAAAELLIECHTNLDAKLRGFGAVTRVATTRAASGLGAWEMESEAEPPEYRLICGLGIKNLHIWRFQQGSQVECSAPTWECIFDLASNGMSIELLTVRAGGLEAVSKSCGQNLRVWDLSSLDKKDRAPYTDILNTQDIRAVCGDYAFGGTCQLSLVRLDACCELNRMELPLPTTASSKALSGGKTKRRQLCSVKDVVGTHGEGTQGGRVLVVCSDGGVHCYENTGATSATGKLVPVHSLTTEVDEDVSFSLALVGSPEMATPVVMQTRWLADENCGEITVEPLRLDQAMEEAVAVRRRALGQLEPNKVGRQGCREGDAGVAKGKGPSKGHSRGSIGNCPLMSPVDALAPKLQNGASTVTPCRGNNPRGALSQGPAPASGKKPATKKRAKSLPSHGGHASEKPSIEDFKVGMAVKDASETSTSVASSGLVAIKSSVPMRRSALVAPPLAHSRAAAASVRAPPLAGVQPHHPLKRRHYDPFAAVTRSKRGKNAYEGPSKAMRDLEAKRAAEEAGSKTQDFFLERVAREDILREMRIASVLEARRERILATTSGGWDEQTPSFVEAGPFSTVTTWGDLREKHRRDTENLRLNFKAEHDRLRSRFLEAVERERLMFHIQKHALPSCVRDPLGFLWWHSSRLPIKKQWGRYRAFPQQSLEVMALTGQPDVANRRFSLSGVIASFKAQVARTLRRQQVEADTLAAVQCMDLPFIRPSPIQVSYPYVDDFAIQDPVGQHLKLVEKDDDAANVKLVEKDDDAANVLPDANTTHASPAKVNGENVARDPASVTPFVTT</sequence>
<comment type="caution">
    <text evidence="3">The sequence shown here is derived from an EMBL/GenBank/DDBJ whole genome shotgun (WGS) entry which is preliminary data.</text>
</comment>
<dbReference type="Proteomes" id="UP000355283">
    <property type="component" value="Unassembled WGS sequence"/>
</dbReference>
<accession>A0A4D9D2Y7</accession>
<proteinExistence type="predicted"/>
<keyword evidence="1" id="KW-0853">WD repeat</keyword>
<dbReference type="InterPro" id="IPR015943">
    <property type="entry name" value="WD40/YVTN_repeat-like_dom_sf"/>
</dbReference>
<dbReference type="InterPro" id="IPR001680">
    <property type="entry name" value="WD40_rpt"/>
</dbReference>
<dbReference type="EMBL" id="SDOX01000010">
    <property type="protein sequence ID" value="TFJ86091.1"/>
    <property type="molecule type" value="Genomic_DNA"/>
</dbReference>
<name>A0A4D9D2Y7_9STRA</name>
<evidence type="ECO:0000256" key="2">
    <source>
        <dbReference type="SAM" id="MobiDB-lite"/>
    </source>
</evidence>
<feature type="compositionally biased region" description="Polar residues" evidence="2">
    <location>
        <begin position="12"/>
        <end position="21"/>
    </location>
</feature>
<dbReference type="Pfam" id="PF00400">
    <property type="entry name" value="WD40"/>
    <property type="match status" value="1"/>
</dbReference>
<evidence type="ECO:0000313" key="4">
    <source>
        <dbReference type="Proteomes" id="UP000355283"/>
    </source>
</evidence>
<evidence type="ECO:0000313" key="3">
    <source>
        <dbReference type="EMBL" id="TFJ86091.1"/>
    </source>
</evidence>
<dbReference type="PROSITE" id="PS50082">
    <property type="entry name" value="WD_REPEATS_2"/>
    <property type="match status" value="1"/>
</dbReference>
<keyword evidence="4" id="KW-1185">Reference proteome</keyword>
<feature type="region of interest" description="Disordered" evidence="2">
    <location>
        <begin position="529"/>
        <end position="578"/>
    </location>
</feature>
<dbReference type="SMART" id="SM00320">
    <property type="entry name" value="WD40"/>
    <property type="match status" value="2"/>
</dbReference>
<dbReference type="OrthoDB" id="161629at2759"/>
<dbReference type="AlphaFoldDB" id="A0A4D9D2Y7"/>
<reference evidence="3 4" key="1">
    <citation type="submission" date="2019-01" db="EMBL/GenBank/DDBJ databases">
        <title>Nuclear Genome Assembly of the Microalgal Biofuel strain Nannochloropsis salina CCMP1776.</title>
        <authorList>
            <person name="Hovde B."/>
        </authorList>
    </citation>
    <scope>NUCLEOTIDE SEQUENCE [LARGE SCALE GENOMIC DNA]</scope>
    <source>
        <strain evidence="3 4">CCMP1776</strain>
    </source>
</reference>
<feature type="region of interest" description="Disordered" evidence="2">
    <location>
        <begin position="480"/>
        <end position="511"/>
    </location>
</feature>
<gene>
    <name evidence="3" type="ORF">NSK_002911</name>
</gene>
<dbReference type="SUPFAM" id="SSF82171">
    <property type="entry name" value="DPP6 N-terminal domain-like"/>
    <property type="match status" value="1"/>
</dbReference>
<feature type="region of interest" description="Disordered" evidence="2">
    <location>
        <begin position="9"/>
        <end position="33"/>
    </location>
</feature>
<organism evidence="3 4">
    <name type="scientific">Nannochloropsis salina CCMP1776</name>
    <dbReference type="NCBI Taxonomy" id="1027361"/>
    <lineage>
        <taxon>Eukaryota</taxon>
        <taxon>Sar</taxon>
        <taxon>Stramenopiles</taxon>
        <taxon>Ochrophyta</taxon>
        <taxon>Eustigmatophyceae</taxon>
        <taxon>Eustigmatales</taxon>
        <taxon>Monodopsidaceae</taxon>
        <taxon>Microchloropsis</taxon>
        <taxon>Microchloropsis salina</taxon>
    </lineage>
</organism>